<feature type="compositionally biased region" description="Low complexity" evidence="1">
    <location>
        <begin position="68"/>
        <end position="79"/>
    </location>
</feature>
<comment type="caution">
    <text evidence="2">The sequence shown here is derived from an EMBL/GenBank/DDBJ whole genome shotgun (WGS) entry which is preliminary data.</text>
</comment>
<dbReference type="Proteomes" id="UP001175353">
    <property type="component" value="Unassembled WGS sequence"/>
</dbReference>
<feature type="compositionally biased region" description="Low complexity" evidence="1">
    <location>
        <begin position="91"/>
        <end position="104"/>
    </location>
</feature>
<feature type="compositionally biased region" description="Low complexity" evidence="1">
    <location>
        <begin position="37"/>
        <end position="60"/>
    </location>
</feature>
<feature type="region of interest" description="Disordered" evidence="1">
    <location>
        <begin position="160"/>
        <end position="258"/>
    </location>
</feature>
<accession>A0AAN6R0C9</accession>
<dbReference type="Pfam" id="PF15370">
    <property type="entry name" value="NOPCHAP1"/>
    <property type="match status" value="1"/>
</dbReference>
<dbReference type="GO" id="GO:0000492">
    <property type="term" value="P:box C/D snoRNP assembly"/>
    <property type="evidence" value="ECO:0007669"/>
    <property type="project" value="InterPro"/>
</dbReference>
<keyword evidence="3" id="KW-1185">Reference proteome</keyword>
<dbReference type="PANTHER" id="PTHR38489">
    <property type="entry name" value="HISTONE CHAPERONE DOMAIN-CONTAINING PROTEIN"/>
    <property type="match status" value="1"/>
</dbReference>
<evidence type="ECO:0000313" key="3">
    <source>
        <dbReference type="Proteomes" id="UP001175353"/>
    </source>
</evidence>
<reference evidence="2" key="1">
    <citation type="submission" date="2023-06" db="EMBL/GenBank/DDBJ databases">
        <title>Black Yeasts Isolated from many extreme environments.</title>
        <authorList>
            <person name="Coleine C."/>
            <person name="Stajich J.E."/>
            <person name="Selbmann L."/>
        </authorList>
    </citation>
    <scope>NUCLEOTIDE SEQUENCE</scope>
    <source>
        <strain evidence="2">CCFEE 5200</strain>
    </source>
</reference>
<dbReference type="PANTHER" id="PTHR38489:SF1">
    <property type="entry name" value="HISTONE CHAPERONE DOMAIN-CONTAINING PROTEIN"/>
    <property type="match status" value="1"/>
</dbReference>
<name>A0AAN6R0C9_9PEZI</name>
<organism evidence="2 3">
    <name type="scientific">Friedmanniomyces endolithicus</name>
    <dbReference type="NCBI Taxonomy" id="329885"/>
    <lineage>
        <taxon>Eukaryota</taxon>
        <taxon>Fungi</taxon>
        <taxon>Dikarya</taxon>
        <taxon>Ascomycota</taxon>
        <taxon>Pezizomycotina</taxon>
        <taxon>Dothideomycetes</taxon>
        <taxon>Dothideomycetidae</taxon>
        <taxon>Mycosphaerellales</taxon>
        <taxon>Teratosphaeriaceae</taxon>
        <taxon>Friedmanniomyces</taxon>
    </lineage>
</organism>
<proteinExistence type="predicted"/>
<feature type="compositionally biased region" description="Acidic residues" evidence="1">
    <location>
        <begin position="196"/>
        <end position="214"/>
    </location>
</feature>
<dbReference type="InterPro" id="IPR027921">
    <property type="entry name" value="NOPCHAP1"/>
</dbReference>
<gene>
    <name evidence="2" type="ORF">LTR91_002922</name>
</gene>
<feature type="region of interest" description="Disordered" evidence="1">
    <location>
        <begin position="1"/>
        <end position="119"/>
    </location>
</feature>
<protein>
    <submittedName>
        <fullName evidence="2">Uncharacterized protein</fullName>
    </submittedName>
</protein>
<dbReference type="EMBL" id="JAUJLE010000014">
    <property type="protein sequence ID" value="KAK1009272.1"/>
    <property type="molecule type" value="Genomic_DNA"/>
</dbReference>
<evidence type="ECO:0000256" key="1">
    <source>
        <dbReference type="SAM" id="MobiDB-lite"/>
    </source>
</evidence>
<sequence length="258" mass="26810">MSLKRSASQMDPHPLRPLRTVHKRTKTSPSDDDNRSDSSVPSSGSVSVASALESSLPASPQQQHRRTSSVSSLPSSTPHSDGEEESEDESSVSSNSSEGSSDAMSDAEDGDDITVVNGPKKPAIAVGKHSLLTGAQDLSARISELLPRLAAANSTLLELTGDGSHGHSLEEVEEGEGYIEMDLGLGVLEEKTGGEGDSDSSGDESGGDYEEQAGADDVPVSSGAVGRDRGQTASDTHILGKLMGQRRVERKSGVEALD</sequence>
<feature type="compositionally biased region" description="Basic and acidic residues" evidence="1">
    <location>
        <begin position="246"/>
        <end position="258"/>
    </location>
</feature>
<evidence type="ECO:0000313" key="2">
    <source>
        <dbReference type="EMBL" id="KAK1009272.1"/>
    </source>
</evidence>
<dbReference type="AlphaFoldDB" id="A0AAN6R0C9"/>